<feature type="transmembrane region" description="Helical" evidence="1">
    <location>
        <begin position="12"/>
        <end position="35"/>
    </location>
</feature>
<dbReference type="EMBL" id="NBII01000004">
    <property type="protein sequence ID" value="PAV19267.1"/>
    <property type="molecule type" value="Genomic_DNA"/>
</dbReference>
<comment type="caution">
    <text evidence="2">The sequence shown here is derived from an EMBL/GenBank/DDBJ whole genome shotgun (WGS) entry which is preliminary data.</text>
</comment>
<keyword evidence="1" id="KW-0472">Membrane</keyword>
<evidence type="ECO:0008006" key="4">
    <source>
        <dbReference type="Google" id="ProtNLM"/>
    </source>
</evidence>
<proteinExistence type="predicted"/>
<dbReference type="Proteomes" id="UP000217199">
    <property type="component" value="Unassembled WGS sequence"/>
</dbReference>
<feature type="transmembrane region" description="Helical" evidence="1">
    <location>
        <begin position="89"/>
        <end position="109"/>
    </location>
</feature>
<organism evidence="2 3">
    <name type="scientific">Pyrrhoderma noxium</name>
    <dbReference type="NCBI Taxonomy" id="2282107"/>
    <lineage>
        <taxon>Eukaryota</taxon>
        <taxon>Fungi</taxon>
        <taxon>Dikarya</taxon>
        <taxon>Basidiomycota</taxon>
        <taxon>Agaricomycotina</taxon>
        <taxon>Agaricomycetes</taxon>
        <taxon>Hymenochaetales</taxon>
        <taxon>Hymenochaetaceae</taxon>
        <taxon>Pyrrhoderma</taxon>
    </lineage>
</organism>
<dbReference type="AlphaFoldDB" id="A0A286UI53"/>
<evidence type="ECO:0000256" key="1">
    <source>
        <dbReference type="SAM" id="Phobius"/>
    </source>
</evidence>
<feature type="transmembrane region" description="Helical" evidence="1">
    <location>
        <begin position="55"/>
        <end position="77"/>
    </location>
</feature>
<name>A0A286UI53_9AGAM</name>
<evidence type="ECO:0000313" key="3">
    <source>
        <dbReference type="Proteomes" id="UP000217199"/>
    </source>
</evidence>
<accession>A0A286UI53</accession>
<keyword evidence="3" id="KW-1185">Reference proteome</keyword>
<keyword evidence="1" id="KW-0812">Transmembrane</keyword>
<keyword evidence="1" id="KW-1133">Transmembrane helix</keyword>
<reference evidence="2 3" key="1">
    <citation type="journal article" date="2017" name="Mol. Ecol.">
        <title>Comparative and population genomic landscape of Phellinus noxius: A hypervariable fungus causing root rot in trees.</title>
        <authorList>
            <person name="Chung C.L."/>
            <person name="Lee T.J."/>
            <person name="Akiba M."/>
            <person name="Lee H.H."/>
            <person name="Kuo T.H."/>
            <person name="Liu D."/>
            <person name="Ke H.M."/>
            <person name="Yokoi T."/>
            <person name="Roa M.B."/>
            <person name="Lu M.J."/>
            <person name="Chang Y.Y."/>
            <person name="Ann P.J."/>
            <person name="Tsai J.N."/>
            <person name="Chen C.Y."/>
            <person name="Tzean S.S."/>
            <person name="Ota Y."/>
            <person name="Hattori T."/>
            <person name="Sahashi N."/>
            <person name="Liou R.F."/>
            <person name="Kikuchi T."/>
            <person name="Tsai I.J."/>
        </authorList>
    </citation>
    <scope>NUCLEOTIDE SEQUENCE [LARGE SCALE GENOMIC DNA]</scope>
    <source>
        <strain evidence="2 3">FFPRI411160</strain>
    </source>
</reference>
<feature type="transmembrane region" description="Helical" evidence="1">
    <location>
        <begin position="129"/>
        <end position="149"/>
    </location>
</feature>
<evidence type="ECO:0000313" key="2">
    <source>
        <dbReference type="EMBL" id="PAV19267.1"/>
    </source>
</evidence>
<dbReference type="OrthoDB" id="2501127at2759"/>
<sequence>MATDSSYSGIRTFLYVVLWVFSLVLVGLTAARIHYTTHLKPWDPLHGGVNFYDPIVAELLVCGILTLIWAPIVMHMIHGRREFRILSRVWHELVGLFILWLMWLVGAAISTKIWPNLPKICSQYEACRILTAMVAFAWIGWITLTVLMFTTMMYARANSSWAEPAHGNWAASRGDPRMSEYSQYHV</sequence>
<gene>
    <name evidence="2" type="ORF">PNOK_0420000</name>
</gene>
<dbReference type="InParanoid" id="A0A286UI53"/>
<protein>
    <recommendedName>
        <fullName evidence="4">MARVEL domain-containing protein</fullName>
    </recommendedName>
</protein>